<sequence length="110" mass="12336">MTHVGSPPADKINGNIIALNALAGIPLRLFSSLRTWISLMILPPPPSLTQVPMHTGLTRQTMVLQTIRYLSMKLPKADTLRRRFFLQNHPAVWLAFSMKDTVLLSISPMM</sequence>
<dbReference type="AlphaFoldDB" id="A0AAD4EB01"/>
<accession>A0AAD4EB01</accession>
<name>A0AAD4EB01_9AGAM</name>
<dbReference type="Proteomes" id="UP001195769">
    <property type="component" value="Unassembled WGS sequence"/>
</dbReference>
<proteinExistence type="predicted"/>
<evidence type="ECO:0000313" key="1">
    <source>
        <dbReference type="EMBL" id="KAG1902626.1"/>
    </source>
</evidence>
<comment type="caution">
    <text evidence="1">The sequence shown here is derived from an EMBL/GenBank/DDBJ whole genome shotgun (WGS) entry which is preliminary data.</text>
</comment>
<reference evidence="1" key="1">
    <citation type="journal article" date="2020" name="New Phytol.">
        <title>Comparative genomics reveals dynamic genome evolution in host specialist ectomycorrhizal fungi.</title>
        <authorList>
            <person name="Lofgren L.A."/>
            <person name="Nguyen N.H."/>
            <person name="Vilgalys R."/>
            <person name="Ruytinx J."/>
            <person name="Liao H.L."/>
            <person name="Branco S."/>
            <person name="Kuo A."/>
            <person name="LaButti K."/>
            <person name="Lipzen A."/>
            <person name="Andreopoulos W."/>
            <person name="Pangilinan J."/>
            <person name="Riley R."/>
            <person name="Hundley H."/>
            <person name="Na H."/>
            <person name="Barry K."/>
            <person name="Grigoriev I.V."/>
            <person name="Stajich J.E."/>
            <person name="Kennedy P.G."/>
        </authorList>
    </citation>
    <scope>NUCLEOTIDE SEQUENCE</scope>
    <source>
        <strain evidence="1">FC203</strain>
    </source>
</reference>
<protein>
    <submittedName>
        <fullName evidence="1">Uncharacterized protein</fullName>
    </submittedName>
</protein>
<dbReference type="RefSeq" id="XP_041228201.1">
    <property type="nucleotide sequence ID" value="XM_041370658.1"/>
</dbReference>
<keyword evidence="2" id="KW-1185">Reference proteome</keyword>
<dbReference type="EMBL" id="JABBWK010000016">
    <property type="protein sequence ID" value="KAG1902626.1"/>
    <property type="molecule type" value="Genomic_DNA"/>
</dbReference>
<evidence type="ECO:0000313" key="2">
    <source>
        <dbReference type="Proteomes" id="UP001195769"/>
    </source>
</evidence>
<dbReference type="GeneID" id="64664956"/>
<gene>
    <name evidence="1" type="ORF">F5891DRAFT_144747</name>
</gene>
<organism evidence="1 2">
    <name type="scientific">Suillus fuscotomentosus</name>
    <dbReference type="NCBI Taxonomy" id="1912939"/>
    <lineage>
        <taxon>Eukaryota</taxon>
        <taxon>Fungi</taxon>
        <taxon>Dikarya</taxon>
        <taxon>Basidiomycota</taxon>
        <taxon>Agaricomycotina</taxon>
        <taxon>Agaricomycetes</taxon>
        <taxon>Agaricomycetidae</taxon>
        <taxon>Boletales</taxon>
        <taxon>Suillineae</taxon>
        <taxon>Suillaceae</taxon>
        <taxon>Suillus</taxon>
    </lineage>
</organism>